<evidence type="ECO:0000313" key="2">
    <source>
        <dbReference type="Proteomes" id="UP001154420"/>
    </source>
</evidence>
<reference evidence="1" key="1">
    <citation type="submission" date="2018-09" db="EMBL/GenBank/DDBJ databases">
        <title>Murine metabolic-syndrome-specific gut microbial biobank.</title>
        <authorList>
            <person name="Liu C."/>
        </authorList>
    </citation>
    <scope>NUCLEOTIDE SEQUENCE</scope>
    <source>
        <strain evidence="1">D42-62</strain>
    </source>
</reference>
<gene>
    <name evidence="1" type="ORF">D5281_04220</name>
</gene>
<name>A0A9X5BDG1_9FIRM</name>
<organism evidence="1 2">
    <name type="scientific">Parablautia muri</name>
    <dbReference type="NCBI Taxonomy" id="2320879"/>
    <lineage>
        <taxon>Bacteria</taxon>
        <taxon>Bacillati</taxon>
        <taxon>Bacillota</taxon>
        <taxon>Clostridia</taxon>
        <taxon>Lachnospirales</taxon>
        <taxon>Lachnospiraceae</taxon>
        <taxon>Parablautia</taxon>
    </lineage>
</organism>
<dbReference type="AlphaFoldDB" id="A0A9X5BDG1"/>
<dbReference type="EMBL" id="QZDT01000004">
    <property type="protein sequence ID" value="NBJ91815.1"/>
    <property type="molecule type" value="Genomic_DNA"/>
</dbReference>
<dbReference type="Proteomes" id="UP001154420">
    <property type="component" value="Unassembled WGS sequence"/>
</dbReference>
<dbReference type="RefSeq" id="WP_160558896.1">
    <property type="nucleotide sequence ID" value="NZ_QZDT01000004.1"/>
</dbReference>
<accession>A0A9X5BDG1</accession>
<protein>
    <submittedName>
        <fullName evidence="1">Uncharacterized protein</fullName>
    </submittedName>
</protein>
<sequence>MKKKEEDPEYVGKRMNKQSENGLAWCTLDYRFTYHIEDKDKLKVEERDECLKGMVEGIQKFWKETSLGTLLLMNEEDIAGELEFLAKKFSNDLLTIQIDEDMIHYQCKDERGFDF</sequence>
<comment type="caution">
    <text evidence="1">The sequence shown here is derived from an EMBL/GenBank/DDBJ whole genome shotgun (WGS) entry which is preliminary data.</text>
</comment>
<keyword evidence="2" id="KW-1185">Reference proteome</keyword>
<proteinExistence type="predicted"/>
<evidence type="ECO:0000313" key="1">
    <source>
        <dbReference type="EMBL" id="NBJ91815.1"/>
    </source>
</evidence>